<sequence length="82" mass="8495">MAPAPEENPAPPEPGPCTPEALERAFLERGHPLVLGFDEHGGFYAQAGGLLEWDPEGAAPAALRLAARLGVELPRAGEGGAR</sequence>
<evidence type="ECO:0000313" key="2">
    <source>
        <dbReference type="EMBL" id="RIH76013.1"/>
    </source>
</evidence>
<name>A0A399DXA4_9DEIN</name>
<proteinExistence type="predicted"/>
<comment type="caution">
    <text evidence="2">The sequence shown here is derived from an EMBL/GenBank/DDBJ whole genome shotgun (WGS) entry which is preliminary data.</text>
</comment>
<gene>
    <name evidence="2" type="ORF">Mterra_03922</name>
</gene>
<feature type="region of interest" description="Disordered" evidence="1">
    <location>
        <begin position="1"/>
        <end position="20"/>
    </location>
</feature>
<accession>A0A399DXA4</accession>
<keyword evidence="3" id="KW-1185">Reference proteome</keyword>
<reference evidence="2 3" key="1">
    <citation type="submission" date="2018-08" db="EMBL/GenBank/DDBJ databases">
        <title>Meiothermus terrae DSM 26712 genome sequencing project.</title>
        <authorList>
            <person name="Da Costa M.S."/>
            <person name="Albuquerque L."/>
            <person name="Raposo P."/>
            <person name="Froufe H.J.C."/>
            <person name="Barroso C.S."/>
            <person name="Egas C."/>
        </authorList>
    </citation>
    <scope>NUCLEOTIDE SEQUENCE [LARGE SCALE GENOMIC DNA]</scope>
    <source>
        <strain evidence="2 3">DSM 26712</strain>
    </source>
</reference>
<dbReference type="OrthoDB" id="10002578at2"/>
<protein>
    <submittedName>
        <fullName evidence="2">Uncharacterized protein</fullName>
    </submittedName>
</protein>
<dbReference type="EMBL" id="QXDL01000335">
    <property type="protein sequence ID" value="RIH76013.1"/>
    <property type="molecule type" value="Genomic_DNA"/>
</dbReference>
<evidence type="ECO:0000313" key="3">
    <source>
        <dbReference type="Proteomes" id="UP000265715"/>
    </source>
</evidence>
<feature type="compositionally biased region" description="Pro residues" evidence="1">
    <location>
        <begin position="1"/>
        <end position="17"/>
    </location>
</feature>
<dbReference type="AlphaFoldDB" id="A0A399DXA4"/>
<organism evidence="2 3">
    <name type="scientific">Calidithermus terrae</name>
    <dbReference type="NCBI Taxonomy" id="1408545"/>
    <lineage>
        <taxon>Bacteria</taxon>
        <taxon>Thermotogati</taxon>
        <taxon>Deinococcota</taxon>
        <taxon>Deinococci</taxon>
        <taxon>Thermales</taxon>
        <taxon>Thermaceae</taxon>
        <taxon>Calidithermus</taxon>
    </lineage>
</organism>
<evidence type="ECO:0000256" key="1">
    <source>
        <dbReference type="SAM" id="MobiDB-lite"/>
    </source>
</evidence>
<dbReference type="Proteomes" id="UP000265715">
    <property type="component" value="Unassembled WGS sequence"/>
</dbReference>